<evidence type="ECO:0000313" key="6">
    <source>
        <dbReference type="EMBL" id="GJJ09045.1"/>
    </source>
</evidence>
<protein>
    <recommendedName>
        <fullName evidence="5">Aldehyde dehydrogenase domain-containing protein</fullName>
    </recommendedName>
</protein>
<dbReference type="PANTHER" id="PTHR43570">
    <property type="entry name" value="ALDEHYDE DEHYDROGENASE"/>
    <property type="match status" value="1"/>
</dbReference>
<reference evidence="6" key="1">
    <citation type="submission" date="2021-10" db="EMBL/GenBank/DDBJ databases">
        <title>De novo Genome Assembly of Clathrus columnatus (Basidiomycota, Fungi) Using Illumina and Nanopore Sequence Data.</title>
        <authorList>
            <person name="Ogiso-Tanaka E."/>
            <person name="Itagaki H."/>
            <person name="Hosoya T."/>
            <person name="Hosaka K."/>
        </authorList>
    </citation>
    <scope>NUCLEOTIDE SEQUENCE</scope>
    <source>
        <strain evidence="6">MO-923</strain>
    </source>
</reference>
<dbReference type="Gene3D" id="3.40.309.10">
    <property type="entry name" value="Aldehyde Dehydrogenase, Chain A, domain 2"/>
    <property type="match status" value="1"/>
</dbReference>
<dbReference type="EMBL" id="BPWL01000004">
    <property type="protein sequence ID" value="GJJ09045.1"/>
    <property type="molecule type" value="Genomic_DNA"/>
</dbReference>
<dbReference type="PANTHER" id="PTHR43570:SF16">
    <property type="entry name" value="ALDEHYDE DEHYDROGENASE TYPE III, ISOFORM Q"/>
    <property type="match status" value="1"/>
</dbReference>
<dbReference type="Proteomes" id="UP001050691">
    <property type="component" value="Unassembled WGS sequence"/>
</dbReference>
<evidence type="ECO:0000259" key="5">
    <source>
        <dbReference type="Pfam" id="PF00171"/>
    </source>
</evidence>
<dbReference type="GO" id="GO:0005737">
    <property type="term" value="C:cytoplasm"/>
    <property type="evidence" value="ECO:0007669"/>
    <property type="project" value="TreeGrafter"/>
</dbReference>
<comment type="similarity">
    <text evidence="1 4">Belongs to the aldehyde dehydrogenase family.</text>
</comment>
<feature type="active site" evidence="3">
    <location>
        <position position="114"/>
    </location>
</feature>
<evidence type="ECO:0000256" key="3">
    <source>
        <dbReference type="PROSITE-ProRule" id="PRU10007"/>
    </source>
</evidence>
<dbReference type="InterPro" id="IPR016162">
    <property type="entry name" value="Ald_DH_N"/>
</dbReference>
<dbReference type="InterPro" id="IPR015590">
    <property type="entry name" value="Aldehyde_DH_dom"/>
</dbReference>
<evidence type="ECO:0000313" key="7">
    <source>
        <dbReference type="Proteomes" id="UP001050691"/>
    </source>
</evidence>
<dbReference type="InterPro" id="IPR029510">
    <property type="entry name" value="Ald_DH_CS_GLU"/>
</dbReference>
<dbReference type="InterPro" id="IPR016161">
    <property type="entry name" value="Ald_DH/histidinol_DH"/>
</dbReference>
<dbReference type="InterPro" id="IPR012394">
    <property type="entry name" value="Aldehyde_DH_NAD(P)"/>
</dbReference>
<dbReference type="SUPFAM" id="SSF53720">
    <property type="entry name" value="ALDH-like"/>
    <property type="match status" value="1"/>
</dbReference>
<proteinExistence type="inferred from homology"/>
<comment type="caution">
    <text evidence="6">The sequence shown here is derived from an EMBL/GenBank/DDBJ whole genome shotgun (WGS) entry which is preliminary data.</text>
</comment>
<name>A0AAV5A451_9AGAM</name>
<keyword evidence="2 4" id="KW-0560">Oxidoreductase</keyword>
<dbReference type="Pfam" id="PF00171">
    <property type="entry name" value="Aldedh"/>
    <property type="match status" value="2"/>
</dbReference>
<gene>
    <name evidence="6" type="ORF">Clacol_003267</name>
</gene>
<feature type="domain" description="Aldehyde dehydrogenase" evidence="5">
    <location>
        <begin position="99"/>
        <end position="238"/>
    </location>
</feature>
<evidence type="ECO:0000256" key="4">
    <source>
        <dbReference type="RuleBase" id="RU003345"/>
    </source>
</evidence>
<keyword evidence="7" id="KW-1185">Reference proteome</keyword>
<dbReference type="Gene3D" id="3.40.605.10">
    <property type="entry name" value="Aldehyde Dehydrogenase, Chain A, domain 1"/>
    <property type="match status" value="2"/>
</dbReference>
<dbReference type="PROSITE" id="PS00687">
    <property type="entry name" value="ALDEHYDE_DEHYDR_GLU"/>
    <property type="match status" value="1"/>
</dbReference>
<dbReference type="GO" id="GO:0004029">
    <property type="term" value="F:aldehyde dehydrogenase (NAD+) activity"/>
    <property type="evidence" value="ECO:0007669"/>
    <property type="project" value="TreeGrafter"/>
</dbReference>
<dbReference type="GO" id="GO:0006081">
    <property type="term" value="P:aldehyde metabolic process"/>
    <property type="evidence" value="ECO:0007669"/>
    <property type="project" value="InterPro"/>
</dbReference>
<organism evidence="6 7">
    <name type="scientific">Clathrus columnatus</name>
    <dbReference type="NCBI Taxonomy" id="1419009"/>
    <lineage>
        <taxon>Eukaryota</taxon>
        <taxon>Fungi</taxon>
        <taxon>Dikarya</taxon>
        <taxon>Basidiomycota</taxon>
        <taxon>Agaricomycotina</taxon>
        <taxon>Agaricomycetes</taxon>
        <taxon>Phallomycetidae</taxon>
        <taxon>Phallales</taxon>
        <taxon>Clathraceae</taxon>
        <taxon>Clathrus</taxon>
    </lineage>
</organism>
<dbReference type="InterPro" id="IPR016163">
    <property type="entry name" value="Ald_DH_C"/>
</dbReference>
<dbReference type="AlphaFoldDB" id="A0AAV5A451"/>
<evidence type="ECO:0000256" key="1">
    <source>
        <dbReference type="ARBA" id="ARBA00009986"/>
    </source>
</evidence>
<evidence type="ECO:0000256" key="2">
    <source>
        <dbReference type="ARBA" id="ARBA00023002"/>
    </source>
</evidence>
<accession>A0AAV5A451</accession>
<feature type="domain" description="Aldehyde dehydrogenase" evidence="5">
    <location>
        <begin position="24"/>
        <end position="93"/>
    </location>
</feature>
<sequence>MDIGVLIGDALYAYKNIDKWVKPETASFDSTYSVFNPVVHHEPKGVVLIIGPYNYPLYCIGAMAGAIASGCAMVIKPSELSPATAKLLADLFPKYLDAIVATAAAKHLTPVTLELGGKSPALIHSSADFEVAARRLLWAKMVNAGQTCLAPDYFVILDKDKDRFVEILLRTCKEFYGDDPQKSNSFGRLRAGRHFDRVSALLRGTRGKIIYGGQTDPDDKYIAPTIVIDVGWDDVLMEEWFRDWVRENTLSGVFMENDAIIACASLVTPLGGVEVKFRSELTGLIRLSDRQFEKAKALFVTTIPYARPGEPSYWTPKQIPFVATFARIWASYWK</sequence>